<dbReference type="PANTHER" id="PTHR12730">
    <property type="entry name" value="HSDA/SDA1-RELATED"/>
    <property type="match status" value="1"/>
</dbReference>
<dbReference type="InterPro" id="IPR027312">
    <property type="entry name" value="Sda1"/>
</dbReference>
<evidence type="ECO:0000313" key="4">
    <source>
        <dbReference type="Proteomes" id="UP000242450"/>
    </source>
</evidence>
<evidence type="ECO:0000256" key="1">
    <source>
        <dbReference type="RuleBase" id="RU365057"/>
    </source>
</evidence>
<keyword evidence="1" id="KW-0813">Transport</keyword>
<dbReference type="GO" id="GO:0042273">
    <property type="term" value="P:ribosomal large subunit biogenesis"/>
    <property type="evidence" value="ECO:0007669"/>
    <property type="project" value="UniProtKB-UniRule"/>
</dbReference>
<sequence length="152" mass="17091">MLRDSSATAAKISLEVMTKLQKKQTGKNSQALSVPLCTGFCSSTKRRNKTLLFALPTSLHLVVPETTETLIQFFQKLNPQISQKELQGKPTEASIKSRVQEYGDLDAKDYIPGTALLKAEEQNTENHPDRMDEGLLWEEMRGEQPRAEESRV</sequence>
<dbReference type="AlphaFoldDB" id="A0A212CCA9"/>
<comment type="similarity">
    <text evidence="1">Belongs to the SDA1 family.</text>
</comment>
<comment type="caution">
    <text evidence="3">The sequence shown here is derived from an EMBL/GenBank/DDBJ whole genome shotgun (WGS) entry which is preliminary data.</text>
</comment>
<protein>
    <recommendedName>
        <fullName evidence="1">Protein SDA1</fullName>
    </recommendedName>
</protein>
<dbReference type="GO" id="GO:0005730">
    <property type="term" value="C:nucleolus"/>
    <property type="evidence" value="ECO:0007669"/>
    <property type="project" value="UniProtKB-SubCell"/>
</dbReference>
<evidence type="ECO:0000256" key="2">
    <source>
        <dbReference type="SAM" id="MobiDB-lite"/>
    </source>
</evidence>
<name>A0A212CCA9_CEREH</name>
<proteinExistence type="inferred from homology"/>
<dbReference type="EMBL" id="MKHE01000022">
    <property type="protein sequence ID" value="OWK03619.1"/>
    <property type="molecule type" value="Genomic_DNA"/>
</dbReference>
<keyword evidence="4" id="KW-1185">Reference proteome</keyword>
<accession>A0A212CCA9</accession>
<dbReference type="OrthoDB" id="2196187at2759"/>
<comment type="subcellular location">
    <subcellularLocation>
        <location evidence="1">Nucleus</location>
        <location evidence="1">Nucleolus</location>
    </subcellularLocation>
</comment>
<keyword evidence="1" id="KW-0539">Nucleus</keyword>
<evidence type="ECO:0000313" key="3">
    <source>
        <dbReference type="EMBL" id="OWK03619.1"/>
    </source>
</evidence>
<reference evidence="3 4" key="1">
    <citation type="journal article" date="2018" name="Mol. Genet. Genomics">
        <title>The red deer Cervus elaphus genome CerEla1.0: sequencing, annotating, genes, and chromosomes.</title>
        <authorList>
            <person name="Bana N.A."/>
            <person name="Nyiri A."/>
            <person name="Nagy J."/>
            <person name="Frank K."/>
            <person name="Nagy T."/>
            <person name="Steger V."/>
            <person name="Schiller M."/>
            <person name="Lakatos P."/>
            <person name="Sugar L."/>
            <person name="Horn P."/>
            <person name="Barta E."/>
            <person name="Orosz L."/>
        </authorList>
    </citation>
    <scope>NUCLEOTIDE SEQUENCE [LARGE SCALE GENOMIC DNA]</scope>
    <source>
        <strain evidence="3">Hungarian</strain>
    </source>
</reference>
<dbReference type="GO" id="GO:0015031">
    <property type="term" value="P:protein transport"/>
    <property type="evidence" value="ECO:0007669"/>
    <property type="project" value="UniProtKB-KW"/>
</dbReference>
<dbReference type="Proteomes" id="UP000242450">
    <property type="component" value="Chromosome 22"/>
</dbReference>
<keyword evidence="1" id="KW-0690">Ribosome biogenesis</keyword>
<dbReference type="PANTHER" id="PTHR12730:SF0">
    <property type="entry name" value="PROTEIN SDA1 HOMOLOG"/>
    <property type="match status" value="1"/>
</dbReference>
<feature type="region of interest" description="Disordered" evidence="2">
    <location>
        <begin position="118"/>
        <end position="152"/>
    </location>
</feature>
<dbReference type="GO" id="GO:0000055">
    <property type="term" value="P:ribosomal large subunit export from nucleus"/>
    <property type="evidence" value="ECO:0007669"/>
    <property type="project" value="UniProtKB-UniRule"/>
</dbReference>
<organism evidence="3 4">
    <name type="scientific">Cervus elaphus hippelaphus</name>
    <name type="common">European red deer</name>
    <dbReference type="NCBI Taxonomy" id="46360"/>
    <lineage>
        <taxon>Eukaryota</taxon>
        <taxon>Metazoa</taxon>
        <taxon>Chordata</taxon>
        <taxon>Craniata</taxon>
        <taxon>Vertebrata</taxon>
        <taxon>Euteleostomi</taxon>
        <taxon>Mammalia</taxon>
        <taxon>Eutheria</taxon>
        <taxon>Laurasiatheria</taxon>
        <taxon>Artiodactyla</taxon>
        <taxon>Ruminantia</taxon>
        <taxon>Pecora</taxon>
        <taxon>Cervidae</taxon>
        <taxon>Cervinae</taxon>
        <taxon>Cervus</taxon>
    </lineage>
</organism>
<comment type="function">
    <text evidence="1">Required for 60S pre-ribosomal subunits export to the cytoplasm.</text>
</comment>
<keyword evidence="1" id="KW-0653">Protein transport</keyword>
<gene>
    <name evidence="3" type="ORF">Celaphus_00013849</name>
</gene>